<keyword evidence="4" id="KW-0274">FAD</keyword>
<protein>
    <submittedName>
        <fullName evidence="8">FAD binding domain-containing protein</fullName>
    </submittedName>
</protein>
<evidence type="ECO:0000313" key="8">
    <source>
        <dbReference type="EMBL" id="KAK8082789.1"/>
    </source>
</evidence>
<dbReference type="Pfam" id="PF07976">
    <property type="entry name" value="Phe_hydrox_dim"/>
    <property type="match status" value="1"/>
</dbReference>
<dbReference type="CDD" id="cd02979">
    <property type="entry name" value="PHOX_C"/>
    <property type="match status" value="1"/>
</dbReference>
<dbReference type="PANTHER" id="PTHR43004:SF10">
    <property type="entry name" value="2-MONOOXYGENASE, PUTATIVE (AFU_ORTHOLOGUE AFUA_6G11480)-RELATED"/>
    <property type="match status" value="1"/>
</dbReference>
<evidence type="ECO:0000256" key="2">
    <source>
        <dbReference type="ARBA" id="ARBA00007801"/>
    </source>
</evidence>
<dbReference type="SUPFAM" id="SSF54373">
    <property type="entry name" value="FAD-linked reductases, C-terminal domain"/>
    <property type="match status" value="1"/>
</dbReference>
<feature type="domain" description="Phenol hydroxylase-like C-terminal dimerisation" evidence="7">
    <location>
        <begin position="418"/>
        <end position="624"/>
    </location>
</feature>
<evidence type="ECO:0000256" key="3">
    <source>
        <dbReference type="ARBA" id="ARBA00022630"/>
    </source>
</evidence>
<dbReference type="PANTHER" id="PTHR43004">
    <property type="entry name" value="TRK SYSTEM POTASSIUM UPTAKE PROTEIN"/>
    <property type="match status" value="1"/>
</dbReference>
<evidence type="ECO:0000313" key="9">
    <source>
        <dbReference type="Proteomes" id="UP001446871"/>
    </source>
</evidence>
<organism evidence="8 9">
    <name type="scientific">Apiospora saccharicola</name>
    <dbReference type="NCBI Taxonomy" id="335842"/>
    <lineage>
        <taxon>Eukaryota</taxon>
        <taxon>Fungi</taxon>
        <taxon>Dikarya</taxon>
        <taxon>Ascomycota</taxon>
        <taxon>Pezizomycotina</taxon>
        <taxon>Sordariomycetes</taxon>
        <taxon>Xylariomycetidae</taxon>
        <taxon>Amphisphaeriales</taxon>
        <taxon>Apiosporaceae</taxon>
        <taxon>Apiospora</taxon>
    </lineage>
</organism>
<keyword evidence="5" id="KW-0560">Oxidoreductase</keyword>
<evidence type="ECO:0000256" key="1">
    <source>
        <dbReference type="ARBA" id="ARBA00005179"/>
    </source>
</evidence>
<gene>
    <name evidence="8" type="ORF">PG996_001570</name>
</gene>
<dbReference type="Gene3D" id="3.40.30.20">
    <property type="match status" value="1"/>
</dbReference>
<keyword evidence="3" id="KW-0285">Flavoprotein</keyword>
<evidence type="ECO:0000256" key="4">
    <source>
        <dbReference type="ARBA" id="ARBA00022827"/>
    </source>
</evidence>
<feature type="domain" description="FAD-binding" evidence="6">
    <location>
        <begin position="9"/>
        <end position="378"/>
    </location>
</feature>
<reference evidence="8 9" key="1">
    <citation type="submission" date="2023-01" db="EMBL/GenBank/DDBJ databases">
        <title>Analysis of 21 Apiospora genomes using comparative genomics revels a genus with tremendous synthesis potential of carbohydrate active enzymes and secondary metabolites.</title>
        <authorList>
            <person name="Sorensen T."/>
        </authorList>
    </citation>
    <scope>NUCLEOTIDE SEQUENCE [LARGE SCALE GENOMIC DNA]</scope>
    <source>
        <strain evidence="8 9">CBS 83171</strain>
    </source>
</reference>
<dbReference type="SUPFAM" id="SSF51905">
    <property type="entry name" value="FAD/NAD(P)-binding domain"/>
    <property type="match status" value="1"/>
</dbReference>
<dbReference type="InterPro" id="IPR038220">
    <property type="entry name" value="PHOX_C_sf"/>
</dbReference>
<evidence type="ECO:0000259" key="6">
    <source>
        <dbReference type="Pfam" id="PF01494"/>
    </source>
</evidence>
<dbReference type="InterPro" id="IPR036188">
    <property type="entry name" value="FAD/NAD-bd_sf"/>
</dbReference>
<dbReference type="PRINTS" id="PR00420">
    <property type="entry name" value="RNGMNOXGNASE"/>
</dbReference>
<comment type="caution">
    <text evidence="8">The sequence shown here is derived from an EMBL/GenBank/DDBJ whole genome shotgun (WGS) entry which is preliminary data.</text>
</comment>
<comment type="pathway">
    <text evidence="1">Secondary metabolite biosynthesis.</text>
</comment>
<dbReference type="Gene3D" id="3.50.50.60">
    <property type="entry name" value="FAD/NAD(P)-binding domain"/>
    <property type="match status" value="1"/>
</dbReference>
<dbReference type="Proteomes" id="UP001446871">
    <property type="component" value="Unassembled WGS sequence"/>
</dbReference>
<dbReference type="Pfam" id="PF01494">
    <property type="entry name" value="FAD_binding_3"/>
    <property type="match status" value="1"/>
</dbReference>
<sequence length="626" mass="69263">MLQTEPSTDYDVLIVGGGSAGLCAGIWLARCGIDFKILERRDGPMRQGQADGVQCRTVEVFESFGIEGPLLREACHVLELAFWAPSDNIGLEGSETAGDHKKGGIARTHYAPDTEPGISHMPHVILNQARINSIMTEEMIRVAGRNMIEYGVEVGYISVDEEAAKDPDAYCVSVTAKKDGEPKRMRAKYVIGCDGAHSTVRKSLGFKLIGDSHDAMWGVMDVYPRTNFPDIRKKVLINSEAGNMVVIPREGDYLVRFYIEFPKYAGAAADITLADLHEKARLIFWPYEMEFADTTWWSAYAIGQRQADHFTAAHRVFLTGDACHTHSPKAGQGMNVSLQDGYNLGWKLGAVLRGRARPELLETYVSERQKVAADLIEFDRHFTQLFSTAYRKEHGITPVHFREQFVKSGRYTAGQALKYDESVIVCLEGVRDSAKRLEVGMRFPSAQVVRVCDAKAMPLVKALPSDSSWHIVVFAGDICDGDASARLDQASYNLPYLHECLDIDSWVSRELSEIVSQFTPEGVQPDSILHLVLVLSGRRTEIEMQHIPNVFTPITGILGLKCLLNVFVDDQSYNSGHGHAYENYGVEPDAGALVVIRPDQYIAKVCGLGQVGQLGSFFAGFMTRVG</sequence>
<dbReference type="Gene3D" id="3.30.9.10">
    <property type="entry name" value="D-Amino Acid Oxidase, subunit A, domain 2"/>
    <property type="match status" value="1"/>
</dbReference>
<proteinExistence type="inferred from homology"/>
<name>A0ABR1WKY8_9PEZI</name>
<evidence type="ECO:0000259" key="7">
    <source>
        <dbReference type="Pfam" id="PF07976"/>
    </source>
</evidence>
<evidence type="ECO:0000256" key="5">
    <source>
        <dbReference type="ARBA" id="ARBA00023002"/>
    </source>
</evidence>
<accession>A0ABR1WKY8</accession>
<comment type="similarity">
    <text evidence="2">Belongs to the PheA/TfdB FAD monooxygenase family.</text>
</comment>
<keyword evidence="9" id="KW-1185">Reference proteome</keyword>
<dbReference type="InterPro" id="IPR002938">
    <property type="entry name" value="FAD-bd"/>
</dbReference>
<dbReference type="SUPFAM" id="SSF52833">
    <property type="entry name" value="Thioredoxin-like"/>
    <property type="match status" value="1"/>
</dbReference>
<dbReference type="NCBIfam" id="NF006144">
    <property type="entry name" value="PRK08294.1"/>
    <property type="match status" value="1"/>
</dbReference>
<dbReference type="EMBL" id="JAQQWM010000001">
    <property type="protein sequence ID" value="KAK8082789.1"/>
    <property type="molecule type" value="Genomic_DNA"/>
</dbReference>
<dbReference type="InterPro" id="IPR012941">
    <property type="entry name" value="Phe_hydrox_C_dim_dom"/>
</dbReference>
<dbReference type="InterPro" id="IPR050641">
    <property type="entry name" value="RIFMO-like"/>
</dbReference>
<dbReference type="InterPro" id="IPR036249">
    <property type="entry name" value="Thioredoxin-like_sf"/>
</dbReference>